<proteinExistence type="predicted"/>
<organism evidence="6 7">
    <name type="scientific">Pseudacidovorax intermedius</name>
    <dbReference type="NCBI Taxonomy" id="433924"/>
    <lineage>
        <taxon>Bacteria</taxon>
        <taxon>Pseudomonadati</taxon>
        <taxon>Pseudomonadota</taxon>
        <taxon>Betaproteobacteria</taxon>
        <taxon>Burkholderiales</taxon>
        <taxon>Comamonadaceae</taxon>
        <taxon>Pseudacidovorax</taxon>
    </lineage>
</organism>
<dbReference type="AlphaFoldDB" id="A0A147GRT6"/>
<keyword evidence="2" id="KW-1003">Cell membrane</keyword>
<dbReference type="Gene3D" id="3.90.550.10">
    <property type="entry name" value="Spore Coat Polysaccharide Biosynthesis Protein SpsA, Chain A"/>
    <property type="match status" value="1"/>
</dbReference>
<dbReference type="GO" id="GO:0016757">
    <property type="term" value="F:glycosyltransferase activity"/>
    <property type="evidence" value="ECO:0007669"/>
    <property type="project" value="UniProtKB-KW"/>
</dbReference>
<keyword evidence="5" id="KW-0472">Membrane</keyword>
<evidence type="ECO:0000313" key="6">
    <source>
        <dbReference type="EMBL" id="KTT19301.1"/>
    </source>
</evidence>
<name>A0A147GRT6_9BURK</name>
<evidence type="ECO:0000256" key="4">
    <source>
        <dbReference type="ARBA" id="ARBA00022679"/>
    </source>
</evidence>
<evidence type="ECO:0000256" key="1">
    <source>
        <dbReference type="ARBA" id="ARBA00004236"/>
    </source>
</evidence>
<gene>
    <name evidence="6" type="ORF">NS331_14850</name>
</gene>
<keyword evidence="7" id="KW-1185">Reference proteome</keyword>
<dbReference type="PANTHER" id="PTHR43646">
    <property type="entry name" value="GLYCOSYLTRANSFERASE"/>
    <property type="match status" value="1"/>
</dbReference>
<dbReference type="GO" id="GO:0005886">
    <property type="term" value="C:plasma membrane"/>
    <property type="evidence" value="ECO:0007669"/>
    <property type="project" value="UniProtKB-SubCell"/>
</dbReference>
<sequence>MIGVAIPAHDEQAHIAAALAAVQAASQHPALAGEAVRVVVVLDDCTDATARLAREAGAWTLPIAARNVGSARAAGADWLLAAGARWLAFTDADTRVDERWLAEQLALAADAVCGSVAVDDWSVHGVLADALQAHFASHYTDADGHRHIHGANLGVSAAAYRQAGGFAPLACGEDVALVDALERGGARIAWSARPRVWTSARTQARARGGFGDTLLAMRGGLCAETVGAEPILVGIAPEGATAAGAMGQYATVRSG</sequence>
<evidence type="ECO:0000256" key="3">
    <source>
        <dbReference type="ARBA" id="ARBA00022676"/>
    </source>
</evidence>
<evidence type="ECO:0000256" key="5">
    <source>
        <dbReference type="ARBA" id="ARBA00023136"/>
    </source>
</evidence>
<keyword evidence="4 6" id="KW-0808">Transferase</keyword>
<accession>A0A147GRT6</accession>
<keyword evidence="3" id="KW-0328">Glycosyltransferase</keyword>
<evidence type="ECO:0000313" key="7">
    <source>
        <dbReference type="Proteomes" id="UP000072741"/>
    </source>
</evidence>
<dbReference type="EMBL" id="LDSL01000094">
    <property type="protein sequence ID" value="KTT19301.1"/>
    <property type="molecule type" value="Genomic_DNA"/>
</dbReference>
<comment type="subcellular location">
    <subcellularLocation>
        <location evidence="1">Cell membrane</location>
    </subcellularLocation>
</comment>
<dbReference type="OrthoDB" id="9777873at2"/>
<dbReference type="InterPro" id="IPR029044">
    <property type="entry name" value="Nucleotide-diphossugar_trans"/>
</dbReference>
<reference evidence="6 7" key="1">
    <citation type="journal article" date="2016" name="Front. Microbiol.">
        <title>Genomic Resource of Rice Seed Associated Bacteria.</title>
        <authorList>
            <person name="Midha S."/>
            <person name="Bansal K."/>
            <person name="Sharma S."/>
            <person name="Kumar N."/>
            <person name="Patil P.P."/>
            <person name="Chaudhry V."/>
            <person name="Patil P.B."/>
        </authorList>
    </citation>
    <scope>NUCLEOTIDE SEQUENCE [LARGE SCALE GENOMIC DNA]</scope>
    <source>
        <strain evidence="6 7">NS331</strain>
    </source>
</reference>
<comment type="caution">
    <text evidence="6">The sequence shown here is derived from an EMBL/GenBank/DDBJ whole genome shotgun (WGS) entry which is preliminary data.</text>
</comment>
<dbReference type="Proteomes" id="UP000072741">
    <property type="component" value="Unassembled WGS sequence"/>
</dbReference>
<dbReference type="RefSeq" id="WP_058642747.1">
    <property type="nucleotide sequence ID" value="NZ_LDSL01000094.1"/>
</dbReference>
<protein>
    <submittedName>
        <fullName evidence="6">Glycosyl transferase</fullName>
    </submittedName>
</protein>
<evidence type="ECO:0000256" key="2">
    <source>
        <dbReference type="ARBA" id="ARBA00022475"/>
    </source>
</evidence>
<dbReference type="Pfam" id="PF13641">
    <property type="entry name" value="Glyco_tranf_2_3"/>
    <property type="match status" value="1"/>
</dbReference>
<dbReference type="CDD" id="cd00761">
    <property type="entry name" value="Glyco_tranf_GTA_type"/>
    <property type="match status" value="1"/>
</dbReference>
<dbReference type="PANTHER" id="PTHR43646:SF2">
    <property type="entry name" value="GLYCOSYLTRANSFERASE 2-LIKE DOMAIN-CONTAINING PROTEIN"/>
    <property type="match status" value="1"/>
</dbReference>
<dbReference type="PATRIC" id="fig|433924.3.peg.5136"/>
<dbReference type="SUPFAM" id="SSF53448">
    <property type="entry name" value="Nucleotide-diphospho-sugar transferases"/>
    <property type="match status" value="1"/>
</dbReference>